<dbReference type="RefSeq" id="WP_062835213.1">
    <property type="nucleotide sequence ID" value="NZ_BCNV01000001.1"/>
</dbReference>
<name>A0A100VMQ2_PAEAM</name>
<dbReference type="Proteomes" id="UP000069697">
    <property type="component" value="Unassembled WGS sequence"/>
</dbReference>
<evidence type="ECO:0000313" key="3">
    <source>
        <dbReference type="Proteomes" id="UP000069697"/>
    </source>
</evidence>
<organism evidence="2 3">
    <name type="scientific">Paenibacillus amylolyticus</name>
    <dbReference type="NCBI Taxonomy" id="1451"/>
    <lineage>
        <taxon>Bacteria</taxon>
        <taxon>Bacillati</taxon>
        <taxon>Bacillota</taxon>
        <taxon>Bacilli</taxon>
        <taxon>Bacillales</taxon>
        <taxon>Paenibacillaceae</taxon>
        <taxon>Paenibacillus</taxon>
    </lineage>
</organism>
<dbReference type="EMBL" id="BCNV01000001">
    <property type="protein sequence ID" value="GAS82717.1"/>
    <property type="molecule type" value="Genomic_DNA"/>
</dbReference>
<sequence>MKASSFFWGIVIGVAASSWLSKGKMPMLSSGSSRNMMDQAKHKMMEMTFPGMDGFTSKQNQHGESHKNRAAKSVSTITPQEKEANMSMLKDFIRTNPDVKHEVEQILTQTNTTVPGL</sequence>
<feature type="region of interest" description="Disordered" evidence="1">
    <location>
        <begin position="49"/>
        <end position="81"/>
    </location>
</feature>
<protein>
    <submittedName>
        <fullName evidence="2">Uncharacterized protein</fullName>
    </submittedName>
</protein>
<gene>
    <name evidence="2" type="ORF">PAHA3_2791</name>
</gene>
<dbReference type="AlphaFoldDB" id="A0A100VMQ2"/>
<evidence type="ECO:0000256" key="1">
    <source>
        <dbReference type="SAM" id="MobiDB-lite"/>
    </source>
</evidence>
<comment type="caution">
    <text evidence="2">The sequence shown here is derived from an EMBL/GenBank/DDBJ whole genome shotgun (WGS) entry which is preliminary data.</text>
</comment>
<proteinExistence type="predicted"/>
<reference evidence="3" key="2">
    <citation type="submission" date="2016-01" db="EMBL/GenBank/DDBJ databases">
        <title>Draft Genome Sequence of Paenibacillus amylolyticus Heshi-A3 that Was Isolated from Fermented Rice Bran with Aging Salted Mackerel, Which Was Named Heshiko as Traditional Fermented Seafood in Japan.</title>
        <authorList>
            <person name="Akuzawa S."/>
            <person name="Nakagawa J."/>
            <person name="Kanekatsu T."/>
            <person name="Kubota E."/>
            <person name="Ohtake R."/>
            <person name="Suzuki T."/>
            <person name="Kanesaki Y."/>
        </authorList>
    </citation>
    <scope>NUCLEOTIDE SEQUENCE [LARGE SCALE GENOMIC DNA]</scope>
    <source>
        <strain evidence="3">Heshi-A3</strain>
    </source>
</reference>
<accession>A0A100VMQ2</accession>
<reference evidence="2 3" key="1">
    <citation type="journal article" date="2016" name="Genome Announc.">
        <title>Draft Genome Sequence of Paenibacillus amylolyticus Heshi-A3, Isolated from Fermented Rice Bran in a Japanese Fermented Seafood Dish.</title>
        <authorList>
            <person name="Akuzawa S."/>
            <person name="Nagaoka J."/>
            <person name="Kanekatsu M."/>
            <person name="Kubota E."/>
            <person name="Ohtake R."/>
            <person name="Suzuki T."/>
            <person name="Kanesaki Y."/>
        </authorList>
    </citation>
    <scope>NUCLEOTIDE SEQUENCE [LARGE SCALE GENOMIC DNA]</scope>
    <source>
        <strain evidence="2 3">Heshi-A3</strain>
    </source>
</reference>
<evidence type="ECO:0000313" key="2">
    <source>
        <dbReference type="EMBL" id="GAS82717.1"/>
    </source>
</evidence>